<dbReference type="EMBL" id="MW353175">
    <property type="protein sequence ID" value="QQO91741.1"/>
    <property type="molecule type" value="Genomic_DNA"/>
</dbReference>
<reference evidence="1 2" key="1">
    <citation type="submission" date="2020-12" db="EMBL/GenBank/DDBJ databases">
        <title>Dynamics of Baltic Sea phages driven by environmental changes.</title>
        <authorList>
            <person name="Hoetzinger M."/>
            <person name="Nilsson E."/>
            <person name="Holmfeldt K."/>
        </authorList>
    </citation>
    <scope>NUCLEOTIDE SEQUENCE [LARGE SCALE GENOMIC DNA]</scope>
</reference>
<proteinExistence type="predicted"/>
<dbReference type="Pfam" id="PF14902">
    <property type="entry name" value="DUF4494"/>
    <property type="match status" value="1"/>
</dbReference>
<dbReference type="InterPro" id="IPR027848">
    <property type="entry name" value="DUF4494"/>
</dbReference>
<gene>
    <name evidence="1" type="ORF">immuto26A_62</name>
</gene>
<keyword evidence="2" id="KW-1185">Reference proteome</keyword>
<evidence type="ECO:0000313" key="2">
    <source>
        <dbReference type="Proteomes" id="UP000595566"/>
    </source>
</evidence>
<accession>A0A7T8IWN1</accession>
<dbReference type="Proteomes" id="UP000595566">
    <property type="component" value="Segment"/>
</dbReference>
<protein>
    <submittedName>
        <fullName evidence="1">Uncharacterized protein</fullName>
    </submittedName>
</protein>
<sequence length="65" mass="7545">MNYWQVTVQLEHENDRGRIQRVKELYLVDAISATDAEAKIYKEFEGESNFTVVGVNQSKILKVIE</sequence>
<evidence type="ECO:0000313" key="1">
    <source>
        <dbReference type="EMBL" id="QQO91741.1"/>
    </source>
</evidence>
<organism evidence="1 2">
    <name type="scientific">Flavobacterium phage vB_FspM_immuto_2-6A</name>
    <dbReference type="NCBI Taxonomy" id="2801477"/>
    <lineage>
        <taxon>Viruses</taxon>
        <taxon>Duplodnaviria</taxon>
        <taxon>Heunggongvirae</taxon>
        <taxon>Uroviricota</taxon>
        <taxon>Caudoviricetes</taxon>
        <taxon>Immutovirus</taxon>
        <taxon>Immutovirus immuto</taxon>
    </lineage>
</organism>
<name>A0A7T8IWN1_9CAUD</name>